<dbReference type="KEGG" id="cpau:EHF44_14990"/>
<feature type="chain" id="PRO_5018084558" evidence="2">
    <location>
        <begin position="23"/>
        <end position="112"/>
    </location>
</feature>
<dbReference type="AlphaFoldDB" id="A0A3G8H4E6"/>
<evidence type="ECO:0000313" key="4">
    <source>
        <dbReference type="Proteomes" id="UP000270411"/>
    </source>
</evidence>
<name>A0A3G8H4E6_9BURK</name>
<keyword evidence="2" id="KW-0732">Signal</keyword>
<evidence type="ECO:0000256" key="1">
    <source>
        <dbReference type="SAM" id="MobiDB-lite"/>
    </source>
</evidence>
<accession>A0A3G8H4E6</accession>
<protein>
    <submittedName>
        <fullName evidence="3">Uncharacterized protein</fullName>
    </submittedName>
</protein>
<feature type="compositionally biased region" description="Low complexity" evidence="1">
    <location>
        <begin position="86"/>
        <end position="104"/>
    </location>
</feature>
<dbReference type="EMBL" id="CP033969">
    <property type="protein sequence ID" value="AZG15387.1"/>
    <property type="molecule type" value="Genomic_DNA"/>
</dbReference>
<proteinExistence type="predicted"/>
<gene>
    <name evidence="3" type="ORF">EHF44_14990</name>
</gene>
<feature type="compositionally biased region" description="Basic and acidic residues" evidence="1">
    <location>
        <begin position="66"/>
        <end position="78"/>
    </location>
</feature>
<feature type="region of interest" description="Disordered" evidence="1">
    <location>
        <begin position="66"/>
        <end position="112"/>
    </location>
</feature>
<organism evidence="3 4">
    <name type="scientific">Cupriavidus pauculus</name>
    <dbReference type="NCBI Taxonomy" id="82633"/>
    <lineage>
        <taxon>Bacteria</taxon>
        <taxon>Pseudomonadati</taxon>
        <taxon>Pseudomonadota</taxon>
        <taxon>Betaproteobacteria</taxon>
        <taxon>Burkholderiales</taxon>
        <taxon>Burkholderiaceae</taxon>
        <taxon>Cupriavidus</taxon>
    </lineage>
</organism>
<evidence type="ECO:0000313" key="3">
    <source>
        <dbReference type="EMBL" id="AZG15387.1"/>
    </source>
</evidence>
<feature type="signal peptide" evidence="2">
    <location>
        <begin position="1"/>
        <end position="22"/>
    </location>
</feature>
<dbReference type="Proteomes" id="UP000270411">
    <property type="component" value="Chromosome 1"/>
</dbReference>
<reference evidence="4" key="1">
    <citation type="submission" date="2018-11" db="EMBL/GenBank/DDBJ databases">
        <title>FDA dAtabase for Regulatory Grade micrObial Sequences (FDA-ARGOS): Supporting development and validation of Infectious Disease Dx tests.</title>
        <authorList>
            <person name="Goldberg B."/>
            <person name="Campos J."/>
            <person name="Tallon L."/>
            <person name="Sadzewicz L."/>
            <person name="Zhao X."/>
            <person name="Vavikolanu K."/>
            <person name="Mehta A."/>
            <person name="Aluvathingal J."/>
            <person name="Nadendla S."/>
            <person name="Geyer C."/>
            <person name="Nandy P."/>
            <person name="Yan Y."/>
            <person name="Sichtig H."/>
        </authorList>
    </citation>
    <scope>NUCLEOTIDE SEQUENCE [LARGE SCALE GENOMIC DNA]</scope>
    <source>
        <strain evidence="4">FDAARGOS_614</strain>
    </source>
</reference>
<sequence length="112" mass="11693">MRPAVGVATLLAIGLSAVPASAATLSSEATAVSANAPLYLPASPKDPGGLLGYDHDYQIDLNYEAHDHGQNKKDMDKLKTKKPKKAVTGPKVKAGTYTLAPAPEAEVEPEIK</sequence>
<evidence type="ECO:0000256" key="2">
    <source>
        <dbReference type="SAM" id="SignalP"/>
    </source>
</evidence>